<reference evidence="3" key="1">
    <citation type="submission" date="2020-12" db="UniProtKB">
        <authorList>
            <consortium name="WormBaseParasite"/>
        </authorList>
    </citation>
    <scope>IDENTIFICATION</scope>
    <source>
        <strain evidence="3">MHco3</strain>
    </source>
</reference>
<dbReference type="WBParaSite" id="HCON_00073640-00001">
    <property type="protein sequence ID" value="HCON_00073640-00001"/>
    <property type="gene ID" value="HCON_00073640"/>
</dbReference>
<accession>A0A7I5E8T4</accession>
<evidence type="ECO:0000313" key="2">
    <source>
        <dbReference type="Proteomes" id="UP000025227"/>
    </source>
</evidence>
<sequence length="240" mass="26432">MDVSAPVRPPSSSRPTQAYYVPRRLLEGGRGPYPANDGKPSQDGFTNPDTPPPNTTKSRPNTEVRTPSSKTVVKTYIEPRPLMADLLPKPDSLKEKRRAPRYTPPQPQASLIAPSSQRRGPAAPPQPFAPRIVNGPRGPLSRPNAFCAVPFPQKDICICDRPKTHVVCKRCGYECIGRVQLVCDVHPTILSLMDMRECANPICRSIQIFESFTPNDNNNVDDQLITAAVTTNNNTTPILQ</sequence>
<protein>
    <submittedName>
        <fullName evidence="3">E3 ubiquitin-protein ligase Hakai</fullName>
    </submittedName>
</protein>
<evidence type="ECO:0000313" key="3">
    <source>
        <dbReference type="WBParaSite" id="HCON_00073640-00001"/>
    </source>
</evidence>
<feature type="compositionally biased region" description="Polar residues" evidence="1">
    <location>
        <begin position="57"/>
        <end position="72"/>
    </location>
</feature>
<keyword evidence="2" id="KW-1185">Reference proteome</keyword>
<evidence type="ECO:0000256" key="1">
    <source>
        <dbReference type="SAM" id="MobiDB-lite"/>
    </source>
</evidence>
<dbReference type="OMA" id="HVVCKRC"/>
<feature type="region of interest" description="Disordered" evidence="1">
    <location>
        <begin position="1"/>
        <end position="135"/>
    </location>
</feature>
<feature type="compositionally biased region" description="Low complexity" evidence="1">
    <location>
        <begin position="1"/>
        <end position="15"/>
    </location>
</feature>
<organism evidence="2 3">
    <name type="scientific">Haemonchus contortus</name>
    <name type="common">Barber pole worm</name>
    <dbReference type="NCBI Taxonomy" id="6289"/>
    <lineage>
        <taxon>Eukaryota</taxon>
        <taxon>Metazoa</taxon>
        <taxon>Ecdysozoa</taxon>
        <taxon>Nematoda</taxon>
        <taxon>Chromadorea</taxon>
        <taxon>Rhabditida</taxon>
        <taxon>Rhabditina</taxon>
        <taxon>Rhabditomorpha</taxon>
        <taxon>Strongyloidea</taxon>
        <taxon>Trichostrongylidae</taxon>
        <taxon>Haemonchus</taxon>
    </lineage>
</organism>
<name>A0A7I5E8T4_HAECO</name>
<dbReference type="AlphaFoldDB" id="A0A7I5E8T4"/>
<dbReference type="OrthoDB" id="6365737at2759"/>
<proteinExistence type="predicted"/>
<dbReference type="Proteomes" id="UP000025227">
    <property type="component" value="Unplaced"/>
</dbReference>